<dbReference type="PANTHER" id="PTHR43353">
    <property type="entry name" value="SUCCINATE-SEMIALDEHYDE DEHYDROGENASE, MITOCHONDRIAL"/>
    <property type="match status" value="1"/>
</dbReference>
<dbReference type="PANTHER" id="PTHR43353:SF5">
    <property type="entry name" value="SUCCINATE-SEMIALDEHYDE DEHYDROGENASE, MITOCHONDRIAL"/>
    <property type="match status" value="1"/>
</dbReference>
<dbReference type="EMBL" id="CAEZXH010000057">
    <property type="protein sequence ID" value="CAB4687447.1"/>
    <property type="molecule type" value="Genomic_DNA"/>
</dbReference>
<dbReference type="Gene3D" id="3.40.605.10">
    <property type="entry name" value="Aldehyde Dehydrogenase, Chain A, domain 1"/>
    <property type="match status" value="1"/>
</dbReference>
<dbReference type="InterPro" id="IPR016161">
    <property type="entry name" value="Ald_DH/histidinol_DH"/>
</dbReference>
<sequence length="464" mass="48104">MTRIISSTSPQKPSDVVLESPATSAAQVAEAVVRARVAQKSWGENAIARAAALRGCAEGMRAHSAEMAALITREVGKASAEAKGEVARAIAILDYNAQAALDPIGTVIPPTTPGYLIAVRQAYGVAGLITPWNFPIAIPTWKAAPALAVGNAVVMKPSGMAIGVAKFMEEIFAEHLPKDIFQVLIGGAECGQAVIEFSDVISFTGSSEVGSQIVAQAAKLGKPVQAEMGGQNPAIVLADADLALTAAHLSNASMAFAGQKCTATSRIIVVGDDARYKEVCEALVAGVEKMVPNDPATDGVLVGPVISESAREDVVNAAKGAIARGGKVLYGASPLDRDGWFYTPTLICDLDANDPLNQEETFGPIAGVIRAKTVGDAITSANAVRFGLTGSVHGRDLEATLRVAQNMQTGMVKINAPTAGLDFHAPVGGTKDSSYGEREQGKEGLAFYSFIRTVTIGSGTRAFE</sequence>
<reference evidence="4" key="1">
    <citation type="submission" date="2020-05" db="EMBL/GenBank/DDBJ databases">
        <authorList>
            <person name="Chiriac C."/>
            <person name="Salcher M."/>
            <person name="Ghai R."/>
            <person name="Kavagutti S V."/>
        </authorList>
    </citation>
    <scope>NUCLEOTIDE SEQUENCE</scope>
</reference>
<dbReference type="GO" id="GO:0004777">
    <property type="term" value="F:succinate-semialdehyde dehydrogenase (NAD+) activity"/>
    <property type="evidence" value="ECO:0007669"/>
    <property type="project" value="TreeGrafter"/>
</dbReference>
<dbReference type="GO" id="GO:0009450">
    <property type="term" value="P:gamma-aminobutyric acid catabolic process"/>
    <property type="evidence" value="ECO:0007669"/>
    <property type="project" value="TreeGrafter"/>
</dbReference>
<dbReference type="InterPro" id="IPR016163">
    <property type="entry name" value="Ald_DH_C"/>
</dbReference>
<gene>
    <name evidence="3" type="ORF">UFOPK2360_00938</name>
    <name evidence="4" type="ORF">UFOPK2922_00735</name>
</gene>
<organism evidence="4">
    <name type="scientific">freshwater metagenome</name>
    <dbReference type="NCBI Taxonomy" id="449393"/>
    <lineage>
        <taxon>unclassified sequences</taxon>
        <taxon>metagenomes</taxon>
        <taxon>ecological metagenomes</taxon>
    </lineage>
</organism>
<evidence type="ECO:0000313" key="4">
    <source>
        <dbReference type="EMBL" id="CAB4777080.1"/>
    </source>
</evidence>
<evidence type="ECO:0000256" key="1">
    <source>
        <dbReference type="ARBA" id="ARBA00023002"/>
    </source>
</evidence>
<feature type="domain" description="Aldehyde dehydrogenase" evidence="2">
    <location>
        <begin position="5"/>
        <end position="454"/>
    </location>
</feature>
<keyword evidence="1" id="KW-0560">Oxidoreductase</keyword>
<dbReference type="AlphaFoldDB" id="A0A6J6VY47"/>
<dbReference type="Pfam" id="PF00171">
    <property type="entry name" value="Aldedh"/>
    <property type="match status" value="1"/>
</dbReference>
<name>A0A6J6VY47_9ZZZZ</name>
<dbReference type="Gene3D" id="3.40.309.10">
    <property type="entry name" value="Aldehyde Dehydrogenase, Chain A, domain 2"/>
    <property type="match status" value="1"/>
</dbReference>
<dbReference type="EMBL" id="CAEZZS010000027">
    <property type="protein sequence ID" value="CAB4777080.1"/>
    <property type="molecule type" value="Genomic_DNA"/>
</dbReference>
<proteinExistence type="predicted"/>
<accession>A0A6J6VY47</accession>
<evidence type="ECO:0000259" key="2">
    <source>
        <dbReference type="Pfam" id="PF00171"/>
    </source>
</evidence>
<dbReference type="InterPro" id="IPR050740">
    <property type="entry name" value="Aldehyde_DH_Superfamily"/>
</dbReference>
<dbReference type="InterPro" id="IPR015590">
    <property type="entry name" value="Aldehyde_DH_dom"/>
</dbReference>
<dbReference type="SUPFAM" id="SSF53720">
    <property type="entry name" value="ALDH-like"/>
    <property type="match status" value="1"/>
</dbReference>
<dbReference type="InterPro" id="IPR016162">
    <property type="entry name" value="Ald_DH_N"/>
</dbReference>
<protein>
    <submittedName>
        <fullName evidence="4">Unannotated protein</fullName>
    </submittedName>
</protein>
<evidence type="ECO:0000313" key="3">
    <source>
        <dbReference type="EMBL" id="CAB4687447.1"/>
    </source>
</evidence>